<evidence type="ECO:0000313" key="3">
    <source>
        <dbReference type="EMBL" id="KAG9070490.1"/>
    </source>
</evidence>
<feature type="region of interest" description="Disordered" evidence="1">
    <location>
        <begin position="209"/>
        <end position="231"/>
    </location>
</feature>
<dbReference type="EMBL" id="JAHRHY010000003">
    <property type="protein sequence ID" value="KAG9070490.1"/>
    <property type="molecule type" value="Genomic_DNA"/>
</dbReference>
<gene>
    <name evidence="3" type="ORF">KI688_008026</name>
</gene>
<dbReference type="OrthoDB" id="2428307at2759"/>
<keyword evidence="4" id="KW-1185">Reference proteome</keyword>
<evidence type="ECO:0000256" key="1">
    <source>
        <dbReference type="SAM" id="MobiDB-lite"/>
    </source>
</evidence>
<evidence type="ECO:0000313" key="4">
    <source>
        <dbReference type="Proteomes" id="UP000707451"/>
    </source>
</evidence>
<dbReference type="AlphaFoldDB" id="A0A9P7Y048"/>
<dbReference type="Proteomes" id="UP000707451">
    <property type="component" value="Unassembled WGS sequence"/>
</dbReference>
<accession>A0A9P7Y048</accession>
<feature type="chain" id="PRO_5040169819" description="Kazal-like domain-containing protein" evidence="2">
    <location>
        <begin position="29"/>
        <end position="231"/>
    </location>
</feature>
<reference evidence="3" key="1">
    <citation type="submission" date="2021-06" db="EMBL/GenBank/DDBJ databases">
        <title>Genome Sequence of Mortierella hyaline Strain SCG-10, a Cold-Adapted, Nitrate-Reducing Fungus Isolated from Soil in Minnesota, USA.</title>
        <authorList>
            <person name="Aldossari N."/>
        </authorList>
    </citation>
    <scope>NUCLEOTIDE SEQUENCE</scope>
    <source>
        <strain evidence="3">SCG-10</strain>
    </source>
</reference>
<protein>
    <recommendedName>
        <fullName evidence="5">Kazal-like domain-containing protein</fullName>
    </recommendedName>
</protein>
<dbReference type="SUPFAM" id="SSF100895">
    <property type="entry name" value="Kazal-type serine protease inhibitors"/>
    <property type="match status" value="1"/>
</dbReference>
<name>A0A9P7Y048_9FUNG</name>
<evidence type="ECO:0008006" key="5">
    <source>
        <dbReference type="Google" id="ProtNLM"/>
    </source>
</evidence>
<keyword evidence="2" id="KW-0732">Signal</keyword>
<dbReference type="InterPro" id="IPR036058">
    <property type="entry name" value="Kazal_dom_sf"/>
</dbReference>
<dbReference type="Gene3D" id="3.30.60.30">
    <property type="match status" value="1"/>
</dbReference>
<proteinExistence type="predicted"/>
<organism evidence="3 4">
    <name type="scientific">Linnemannia hyalina</name>
    <dbReference type="NCBI Taxonomy" id="64524"/>
    <lineage>
        <taxon>Eukaryota</taxon>
        <taxon>Fungi</taxon>
        <taxon>Fungi incertae sedis</taxon>
        <taxon>Mucoromycota</taxon>
        <taxon>Mortierellomycotina</taxon>
        <taxon>Mortierellomycetes</taxon>
        <taxon>Mortierellales</taxon>
        <taxon>Mortierellaceae</taxon>
        <taxon>Linnemannia</taxon>
    </lineage>
</organism>
<feature type="signal peptide" evidence="2">
    <location>
        <begin position="1"/>
        <end position="28"/>
    </location>
</feature>
<sequence length="231" mass="24607">MYSAMMYLTTLALLVAILSIQFHVYVQARPIPIPAAGGPKAWPVGAMHPVKRSTLQHAEDATAKYIAKRTTATGDGDFSTHIDDAAIRSASVADSDNNGENATAESHEAGVGILPIPRTPPPTKSRCSDICPAIWQPLCAHNKMGDKKTFGNTCQLNAVAQERCADKDVDPQAKPDATIEAMEPIKKDATTMFLPKRATEAEITAIVTTDTRGLEGDVTAGTPPEPCPRST</sequence>
<comment type="caution">
    <text evidence="3">The sequence shown here is derived from an EMBL/GenBank/DDBJ whole genome shotgun (WGS) entry which is preliminary data.</text>
</comment>
<evidence type="ECO:0000256" key="2">
    <source>
        <dbReference type="SAM" id="SignalP"/>
    </source>
</evidence>